<dbReference type="EMBL" id="AP023359">
    <property type="protein sequence ID" value="BCJ66072.1"/>
    <property type="molecule type" value="Genomic_DNA"/>
</dbReference>
<dbReference type="Pfam" id="PF00583">
    <property type="entry name" value="Acetyltransf_1"/>
    <property type="match status" value="1"/>
</dbReference>
<dbReference type="InterPro" id="IPR050832">
    <property type="entry name" value="Bact_Acetyltransf"/>
</dbReference>
<dbReference type="PANTHER" id="PTHR43877:SF8">
    <property type="entry name" value="N-ACETYLGLUTAMATE SYNTHASE-RELATED"/>
    <property type="match status" value="1"/>
</dbReference>
<evidence type="ECO:0000259" key="3">
    <source>
        <dbReference type="PROSITE" id="PS51186"/>
    </source>
</evidence>
<dbReference type="InterPro" id="IPR000182">
    <property type="entry name" value="GNAT_dom"/>
</dbReference>
<evidence type="ECO:0000256" key="1">
    <source>
        <dbReference type="ARBA" id="ARBA00022679"/>
    </source>
</evidence>
<keyword evidence="1" id="KW-0808">Transferase</keyword>
<dbReference type="GO" id="GO:0016747">
    <property type="term" value="F:acyltransferase activity, transferring groups other than amino-acyl groups"/>
    <property type="evidence" value="ECO:0007669"/>
    <property type="project" value="InterPro"/>
</dbReference>
<evidence type="ECO:0000313" key="4">
    <source>
        <dbReference type="EMBL" id="BCJ66072.1"/>
    </source>
</evidence>
<keyword evidence="5" id="KW-1185">Reference proteome</keyword>
<name>A0A810MYA3_9ACTN</name>
<dbReference type="Proteomes" id="UP000680866">
    <property type="component" value="Chromosome"/>
</dbReference>
<dbReference type="CDD" id="cd04301">
    <property type="entry name" value="NAT_SF"/>
    <property type="match status" value="1"/>
</dbReference>
<reference evidence="4" key="1">
    <citation type="submission" date="2020-08" db="EMBL/GenBank/DDBJ databases">
        <title>Whole genome shotgun sequence of Polymorphospora rubra NBRC 101157.</title>
        <authorList>
            <person name="Komaki H."/>
            <person name="Tamura T."/>
        </authorList>
    </citation>
    <scope>NUCLEOTIDE SEQUENCE</scope>
    <source>
        <strain evidence="4">NBRC 101157</strain>
    </source>
</reference>
<accession>A0A810MYA3</accession>
<proteinExistence type="predicted"/>
<protein>
    <submittedName>
        <fullName evidence="4">N-acetyltransferase</fullName>
    </submittedName>
</protein>
<dbReference type="InterPro" id="IPR016181">
    <property type="entry name" value="Acyl_CoA_acyltransferase"/>
</dbReference>
<organism evidence="4 5">
    <name type="scientific">Polymorphospora rubra</name>
    <dbReference type="NCBI Taxonomy" id="338584"/>
    <lineage>
        <taxon>Bacteria</taxon>
        <taxon>Bacillati</taxon>
        <taxon>Actinomycetota</taxon>
        <taxon>Actinomycetes</taxon>
        <taxon>Micromonosporales</taxon>
        <taxon>Micromonosporaceae</taxon>
        <taxon>Polymorphospora</taxon>
    </lineage>
</organism>
<sequence length="339" mass="37991">MDIAVTAFTPADRAAVERAFEIQTAVVTADVPGFPTPDERDFFVGMKHPRTGYAFERCLAYVDGDPVGYLEMTMPQLDNTDNVTVELQVLPDHRRRGVGRALYARAVERARALGRKRLMGMAVAALPDGAPRNGAGNGFAAAMGAESVLAEVRRRLDVTSVDQPRLDAMLTEAWKHADGYEPVRWVGATPEDLIDDVAYLDGRLVQDAPMGDLDWEPEKVDADRIRKVEQNHELRGRRMYHSGLRHRESGRLAAWTEITLADGNEWHAFQQITIVEPAHRGHRLGTIVKIDNLRRVLAKEPDLRVIDTWNAAANDHMISINEAMGFRAVDTWHNWQQSV</sequence>
<evidence type="ECO:0000256" key="2">
    <source>
        <dbReference type="ARBA" id="ARBA00023315"/>
    </source>
</evidence>
<dbReference type="SUPFAM" id="SSF55729">
    <property type="entry name" value="Acyl-CoA N-acyltransferases (Nat)"/>
    <property type="match status" value="2"/>
</dbReference>
<dbReference type="PROSITE" id="PS51186">
    <property type="entry name" value="GNAT"/>
    <property type="match status" value="1"/>
</dbReference>
<dbReference type="KEGG" id="pry:Prubr_30930"/>
<gene>
    <name evidence="4" type="ORF">Prubr_30930</name>
</gene>
<dbReference type="PANTHER" id="PTHR43877">
    <property type="entry name" value="AMINOALKYLPHOSPHONATE N-ACETYLTRANSFERASE-RELATED-RELATED"/>
    <property type="match status" value="1"/>
</dbReference>
<dbReference type="Gene3D" id="3.40.630.30">
    <property type="match status" value="1"/>
</dbReference>
<keyword evidence="2" id="KW-0012">Acyltransferase</keyword>
<feature type="domain" description="N-acetyltransferase" evidence="3">
    <location>
        <begin position="6"/>
        <end position="159"/>
    </location>
</feature>
<dbReference type="RefSeq" id="WP_212825943.1">
    <property type="nucleotide sequence ID" value="NZ_AP023359.1"/>
</dbReference>
<dbReference type="AlphaFoldDB" id="A0A810MYA3"/>
<evidence type="ECO:0000313" key="5">
    <source>
        <dbReference type="Proteomes" id="UP000680866"/>
    </source>
</evidence>